<dbReference type="PROSITE" id="PS50297">
    <property type="entry name" value="ANK_REP_REGION"/>
    <property type="match status" value="1"/>
</dbReference>
<keyword evidence="1" id="KW-0677">Repeat</keyword>
<keyword evidence="5" id="KW-1185">Reference proteome</keyword>
<dbReference type="PROSITE" id="PS50088">
    <property type="entry name" value="ANK_REPEAT"/>
    <property type="match status" value="1"/>
</dbReference>
<reference evidence="4 5" key="1">
    <citation type="submission" date="2019-06" db="EMBL/GenBank/DDBJ databases">
        <authorList>
            <person name="Broberg M."/>
        </authorList>
    </citation>
    <scope>NUCLEOTIDE SEQUENCE [LARGE SCALE GENOMIC DNA]</scope>
</reference>
<gene>
    <name evidence="4" type="ORF">CLO192961_LOCUS225295</name>
</gene>
<evidence type="ECO:0000256" key="3">
    <source>
        <dbReference type="PROSITE-ProRule" id="PRU00023"/>
    </source>
</evidence>
<evidence type="ECO:0000256" key="1">
    <source>
        <dbReference type="ARBA" id="ARBA00022737"/>
    </source>
</evidence>
<proteinExistence type="predicted"/>
<dbReference type="Gene3D" id="1.25.40.20">
    <property type="entry name" value="Ankyrin repeat-containing domain"/>
    <property type="match status" value="2"/>
</dbReference>
<dbReference type="Pfam" id="PF12796">
    <property type="entry name" value="Ank_2"/>
    <property type="match status" value="1"/>
</dbReference>
<organism evidence="4 5">
    <name type="scientific">Bionectria ochroleuca</name>
    <name type="common">Gliocladium roseum</name>
    <dbReference type="NCBI Taxonomy" id="29856"/>
    <lineage>
        <taxon>Eukaryota</taxon>
        <taxon>Fungi</taxon>
        <taxon>Dikarya</taxon>
        <taxon>Ascomycota</taxon>
        <taxon>Pezizomycotina</taxon>
        <taxon>Sordariomycetes</taxon>
        <taxon>Hypocreomycetidae</taxon>
        <taxon>Hypocreales</taxon>
        <taxon>Bionectriaceae</taxon>
        <taxon>Clonostachys</taxon>
    </lineage>
</organism>
<feature type="repeat" description="ANK" evidence="3">
    <location>
        <begin position="103"/>
        <end position="135"/>
    </location>
</feature>
<evidence type="ECO:0000256" key="2">
    <source>
        <dbReference type="ARBA" id="ARBA00023043"/>
    </source>
</evidence>
<dbReference type="SMART" id="SM00248">
    <property type="entry name" value="ANK"/>
    <property type="match status" value="3"/>
</dbReference>
<dbReference type="Proteomes" id="UP000766486">
    <property type="component" value="Unassembled WGS sequence"/>
</dbReference>
<sequence length="384" mass="42876">MPPAPIKHGFHVNQPTNGSPSILRRALKNLKTSRGTIRAVRDLIPMIYDINGVGQHNWSRRDTALMYWVDKLEPGERLSEDTCLEITKLLLDHGASLTARDQEGNTPLHIAAASCWPSVVKLLADRGADVNARDYEGGVPLHMATWHNSSTPGIQELNGFEAQRSAMEKVEILLGAGANPEAKSYSGSRALSPLYEGWRHHDLFEKMVALYIASAKKRDDPVNVVDFLHRYPLLLSDVAFEMRTAKDGHELLKDHFEFLLGFGLDISEFYDTGTSPLTVSLKLRGDEPVTEETRWLFLYLLSKGANINATNYQGKTILDVTDDLPTKRLLIRHGALLSSQLDKAVDRTVDKTVDETVDETVESWNLSRALLGVKQKLRKTKVVS</sequence>
<dbReference type="PANTHER" id="PTHR24124:SF14">
    <property type="entry name" value="CHROMOSOME UNDETERMINED SCAFFOLD_25, WHOLE GENOME SHOTGUN SEQUENCE"/>
    <property type="match status" value="1"/>
</dbReference>
<comment type="caution">
    <text evidence="4">The sequence shown here is derived from an EMBL/GenBank/DDBJ whole genome shotgun (WGS) entry which is preliminary data.</text>
</comment>
<keyword evidence="2 3" id="KW-0040">ANK repeat</keyword>
<name>A0ABY6UAH9_BIOOC</name>
<dbReference type="PANTHER" id="PTHR24124">
    <property type="entry name" value="ANKYRIN REPEAT FAMILY A"/>
    <property type="match status" value="1"/>
</dbReference>
<accession>A0ABY6UAH9</accession>
<dbReference type="InterPro" id="IPR002110">
    <property type="entry name" value="Ankyrin_rpt"/>
</dbReference>
<dbReference type="SUPFAM" id="SSF48403">
    <property type="entry name" value="Ankyrin repeat"/>
    <property type="match status" value="1"/>
</dbReference>
<dbReference type="EMBL" id="CABFNS010000780">
    <property type="protein sequence ID" value="VUC28130.1"/>
    <property type="molecule type" value="Genomic_DNA"/>
</dbReference>
<evidence type="ECO:0000313" key="4">
    <source>
        <dbReference type="EMBL" id="VUC28130.1"/>
    </source>
</evidence>
<dbReference type="InterPro" id="IPR036770">
    <property type="entry name" value="Ankyrin_rpt-contain_sf"/>
</dbReference>
<evidence type="ECO:0000313" key="5">
    <source>
        <dbReference type="Proteomes" id="UP000766486"/>
    </source>
</evidence>
<protein>
    <submittedName>
        <fullName evidence="4">Uncharacterized protein</fullName>
    </submittedName>
</protein>